<keyword evidence="6" id="KW-0325">Glycoprotein</keyword>
<organism evidence="8 9">
    <name type="scientific">Basidiobolus meristosporus CBS 931.73</name>
    <dbReference type="NCBI Taxonomy" id="1314790"/>
    <lineage>
        <taxon>Eukaryota</taxon>
        <taxon>Fungi</taxon>
        <taxon>Fungi incertae sedis</taxon>
        <taxon>Zoopagomycota</taxon>
        <taxon>Entomophthoromycotina</taxon>
        <taxon>Basidiobolomycetes</taxon>
        <taxon>Basidiobolales</taxon>
        <taxon>Basidiobolaceae</taxon>
        <taxon>Basidiobolus</taxon>
    </lineage>
</organism>
<dbReference type="InterPro" id="IPR029058">
    <property type="entry name" value="AB_hydrolase_fold"/>
</dbReference>
<keyword evidence="9" id="KW-1185">Reference proteome</keyword>
<dbReference type="InterPro" id="IPR018202">
    <property type="entry name" value="Ser_caboxypep_ser_AS"/>
</dbReference>
<accession>A0A1Y1YM76</accession>
<evidence type="ECO:0000256" key="3">
    <source>
        <dbReference type="ARBA" id="ARBA00022670"/>
    </source>
</evidence>
<evidence type="ECO:0000256" key="1">
    <source>
        <dbReference type="ARBA" id="ARBA00009431"/>
    </source>
</evidence>
<comment type="caution">
    <text evidence="8">The sequence shown here is derived from an EMBL/GenBank/DDBJ whole genome shotgun (WGS) entry which is preliminary data.</text>
</comment>
<dbReference type="PROSITE" id="PS00131">
    <property type="entry name" value="CARBOXYPEPT_SER_SER"/>
    <property type="match status" value="1"/>
</dbReference>
<dbReference type="PRINTS" id="PR00724">
    <property type="entry name" value="CRBOXYPTASEC"/>
</dbReference>
<dbReference type="Pfam" id="PF00450">
    <property type="entry name" value="Peptidase_S10"/>
    <property type="match status" value="2"/>
</dbReference>
<dbReference type="EC" id="3.4.16.-" evidence="7"/>
<keyword evidence="5 7" id="KW-0378">Hydrolase</keyword>
<dbReference type="PANTHER" id="PTHR11802">
    <property type="entry name" value="SERINE PROTEASE FAMILY S10 SERINE CARBOXYPEPTIDASE"/>
    <property type="match status" value="1"/>
</dbReference>
<gene>
    <name evidence="8" type="ORF">K493DRAFT_323963</name>
</gene>
<reference evidence="8 9" key="1">
    <citation type="submission" date="2016-07" db="EMBL/GenBank/DDBJ databases">
        <title>Pervasive Adenine N6-methylation of Active Genes in Fungi.</title>
        <authorList>
            <consortium name="DOE Joint Genome Institute"/>
            <person name="Mondo S.J."/>
            <person name="Dannebaum R.O."/>
            <person name="Kuo R.C."/>
            <person name="Labutti K."/>
            <person name="Haridas S."/>
            <person name="Kuo A."/>
            <person name="Salamov A."/>
            <person name="Ahrendt S.R."/>
            <person name="Lipzen A."/>
            <person name="Sullivan W."/>
            <person name="Andreopoulos W.B."/>
            <person name="Clum A."/>
            <person name="Lindquist E."/>
            <person name="Daum C."/>
            <person name="Ramamoorthy G.K."/>
            <person name="Gryganskyi A."/>
            <person name="Culley D."/>
            <person name="Magnuson J.K."/>
            <person name="James T.Y."/>
            <person name="O'Malley M.A."/>
            <person name="Stajich J.E."/>
            <person name="Spatafora J.W."/>
            <person name="Visel A."/>
            <person name="Grigoriev I.V."/>
        </authorList>
    </citation>
    <scope>NUCLEOTIDE SEQUENCE [LARGE SCALE GENOMIC DNA]</scope>
    <source>
        <strain evidence="8 9">CBS 931.73</strain>
    </source>
</reference>
<dbReference type="Proteomes" id="UP000193498">
    <property type="component" value="Unassembled WGS sequence"/>
</dbReference>
<name>A0A1Y1YM76_9FUNG</name>
<keyword evidence="2 7" id="KW-0121">Carboxypeptidase</keyword>
<dbReference type="STRING" id="1314790.A0A1Y1YM76"/>
<evidence type="ECO:0000256" key="7">
    <source>
        <dbReference type="RuleBase" id="RU361156"/>
    </source>
</evidence>
<evidence type="ECO:0000313" key="8">
    <source>
        <dbReference type="EMBL" id="ORX99101.1"/>
    </source>
</evidence>
<evidence type="ECO:0000256" key="4">
    <source>
        <dbReference type="ARBA" id="ARBA00022729"/>
    </source>
</evidence>
<dbReference type="GO" id="GO:0004185">
    <property type="term" value="F:serine-type carboxypeptidase activity"/>
    <property type="evidence" value="ECO:0007669"/>
    <property type="project" value="UniProtKB-UniRule"/>
</dbReference>
<dbReference type="PANTHER" id="PTHR11802:SF472">
    <property type="entry name" value="SERINE CARBOXYPEPTIDASE CPVL-RELATED"/>
    <property type="match status" value="1"/>
</dbReference>
<dbReference type="Gene3D" id="3.40.50.1820">
    <property type="entry name" value="alpha/beta hydrolase"/>
    <property type="match status" value="1"/>
</dbReference>
<dbReference type="InParanoid" id="A0A1Y1YM76"/>
<keyword evidence="4" id="KW-0732">Signal</keyword>
<evidence type="ECO:0000256" key="2">
    <source>
        <dbReference type="ARBA" id="ARBA00022645"/>
    </source>
</evidence>
<keyword evidence="3 7" id="KW-0645">Protease</keyword>
<evidence type="ECO:0000313" key="9">
    <source>
        <dbReference type="Proteomes" id="UP000193498"/>
    </source>
</evidence>
<dbReference type="GO" id="GO:0006508">
    <property type="term" value="P:proteolysis"/>
    <property type="evidence" value="ECO:0007669"/>
    <property type="project" value="UniProtKB-KW"/>
</dbReference>
<dbReference type="OrthoDB" id="443318at2759"/>
<dbReference type="EMBL" id="MCFE01000102">
    <property type="protein sequence ID" value="ORX99101.1"/>
    <property type="molecule type" value="Genomic_DNA"/>
</dbReference>
<evidence type="ECO:0000256" key="6">
    <source>
        <dbReference type="ARBA" id="ARBA00023180"/>
    </source>
</evidence>
<evidence type="ECO:0000256" key="5">
    <source>
        <dbReference type="ARBA" id="ARBA00022801"/>
    </source>
</evidence>
<proteinExistence type="inferred from homology"/>
<dbReference type="AlphaFoldDB" id="A0A1Y1YM76"/>
<dbReference type="InterPro" id="IPR001563">
    <property type="entry name" value="Peptidase_S10"/>
</dbReference>
<comment type="similarity">
    <text evidence="1 7">Belongs to the peptidase S10 family.</text>
</comment>
<sequence>MFPFLYSSYSRSLPWRGFYWYFPAQKPIVADPPLIIWLQGGPGSSSMIGLFYEMGPIGVTEQHKLFRRQVTWNTHYSMVFVDQPVGTGYSYLTPGYNQTHSYEGYTKSVEEAAQDFMVFLKRFYEQYPEQRERKLYIAGESYAGKYVPAFAASIHEYNVKVNDLSEEIPLAGIAIGNGLTHPVDQIKHHADLALQFGIVSLEQSLEIAKLAQQAIDYAQTGDWNAASDARIKLFDFTKASAGELNFYDLRTDVQNDWSWMEQLLNQDSMKQALNPDIMKSVIHLLPTLLENYKVLLYQGQFDYRDGIPGNTEWIRSLNWTGQSGFLQAERKIWKVDGHIAGYMTNHNSFTRVEVSRAGHMVPMNAPMPALDMITKFIEDQI</sequence>
<protein>
    <recommendedName>
        <fullName evidence="7">Carboxypeptidase</fullName>
        <ecNumber evidence="7">3.4.16.-</ecNumber>
    </recommendedName>
</protein>
<dbReference type="SUPFAM" id="SSF53474">
    <property type="entry name" value="alpha/beta-Hydrolases"/>
    <property type="match status" value="1"/>
</dbReference>